<comment type="caution">
    <text evidence="3">The sequence shown here is derived from an EMBL/GenBank/DDBJ whole genome shotgun (WGS) entry which is preliminary data.</text>
</comment>
<feature type="compositionally biased region" description="Low complexity" evidence="1">
    <location>
        <begin position="99"/>
        <end position="123"/>
    </location>
</feature>
<keyword evidence="4" id="KW-1185">Reference proteome</keyword>
<feature type="transmembrane region" description="Helical" evidence="2">
    <location>
        <begin position="440"/>
        <end position="465"/>
    </location>
</feature>
<keyword evidence="2" id="KW-0812">Transmembrane</keyword>
<feature type="region of interest" description="Disordered" evidence="1">
    <location>
        <begin position="1"/>
        <end position="45"/>
    </location>
</feature>
<protein>
    <submittedName>
        <fullName evidence="3">Uncharacterized protein</fullName>
    </submittedName>
</protein>
<reference evidence="3 4" key="1">
    <citation type="submission" date="2019-06" db="EMBL/GenBank/DDBJ databases">
        <title>Genome sequence of Litorilinea aerophila BAA-2444.</title>
        <authorList>
            <person name="Maclea K.S."/>
            <person name="Maurais E.G."/>
            <person name="Iannazzi L.C."/>
        </authorList>
    </citation>
    <scope>NUCLEOTIDE SEQUENCE [LARGE SCALE GENOMIC DNA]</scope>
    <source>
        <strain evidence="3 4">ATCC BAA-2444</strain>
    </source>
</reference>
<proteinExistence type="predicted"/>
<feature type="region of interest" description="Disordered" evidence="1">
    <location>
        <begin position="245"/>
        <end position="296"/>
    </location>
</feature>
<keyword evidence="2" id="KW-1133">Transmembrane helix</keyword>
<dbReference type="Proteomes" id="UP000317371">
    <property type="component" value="Unassembled WGS sequence"/>
</dbReference>
<feature type="compositionally biased region" description="Polar residues" evidence="1">
    <location>
        <begin position="218"/>
        <end position="230"/>
    </location>
</feature>
<accession>A0A540V935</accession>
<feature type="region of interest" description="Disordered" evidence="1">
    <location>
        <begin position="68"/>
        <end position="232"/>
    </location>
</feature>
<keyword evidence="2" id="KW-0472">Membrane</keyword>
<dbReference type="InParanoid" id="A0A540V935"/>
<dbReference type="EMBL" id="VIGC01000045">
    <property type="protein sequence ID" value="TQE93232.1"/>
    <property type="molecule type" value="Genomic_DNA"/>
</dbReference>
<feature type="compositionally biased region" description="Low complexity" evidence="1">
    <location>
        <begin position="68"/>
        <end position="85"/>
    </location>
</feature>
<evidence type="ECO:0000256" key="2">
    <source>
        <dbReference type="SAM" id="Phobius"/>
    </source>
</evidence>
<gene>
    <name evidence="3" type="ORF">FKZ61_22355</name>
</gene>
<dbReference type="AlphaFoldDB" id="A0A540V935"/>
<feature type="transmembrane region" description="Helical" evidence="2">
    <location>
        <begin position="486"/>
        <end position="510"/>
    </location>
</feature>
<feature type="transmembrane region" description="Helical" evidence="2">
    <location>
        <begin position="516"/>
        <end position="534"/>
    </location>
</feature>
<organism evidence="3 4">
    <name type="scientific">Litorilinea aerophila</name>
    <dbReference type="NCBI Taxonomy" id="1204385"/>
    <lineage>
        <taxon>Bacteria</taxon>
        <taxon>Bacillati</taxon>
        <taxon>Chloroflexota</taxon>
        <taxon>Caldilineae</taxon>
        <taxon>Caldilineales</taxon>
        <taxon>Caldilineaceae</taxon>
        <taxon>Litorilinea</taxon>
    </lineage>
</organism>
<feature type="compositionally biased region" description="Basic and acidic residues" evidence="1">
    <location>
        <begin position="249"/>
        <end position="259"/>
    </location>
</feature>
<dbReference type="OrthoDB" id="9936661at2"/>
<sequence>MIQTEGKMVVEPAQPARERRERLGQDQPVYEKPAHGNGAHWEESPELLRWRADLLLDEMMLGGVDVSAADLDPAPATPETTAAPDHGVYPDNGLSPENGLAKNGPGNGAAASAAAARQADLPAGEPPRQPGQPREEARPAGVNGAHPSDAPTSTPVSSANLSSVDASATPSTREEPASPSIWDDRPWAREGSWTGVEESSSPEAEPGKPTAPEHPATRPTTTQPDDQNAGGNPWLLAAEQRYAPYTGPRRGEGRLDRADGSAPGRAEAGLSSSGRRSAGTGETAQTSETSEAERPLYAHAMSFRPGGKNRSGLLPRMTSLDLEAVQQEITALHNELVAILPIGNETAQRGLHLLDKAQDLLDRDPSRSAEVEYYMQQVRSIAQRVRQTRRWSELYRQRLRTYLLAWAALAGLLLVARFLYQGALEAFVAELGQLLPDSLFLRHSAALWGTLLAGGLGGAIGALQTMRYHARLEYGFFDRKYGLRGLILPFISLIVGGFIYGLIALVYLFLGVDPSRQWLAAIFPGLLAFLFGLMQESIYGTRG</sequence>
<feature type="compositionally biased region" description="Basic and acidic residues" evidence="1">
    <location>
        <begin position="172"/>
        <end position="188"/>
    </location>
</feature>
<name>A0A540V935_9CHLR</name>
<evidence type="ECO:0000256" key="1">
    <source>
        <dbReference type="SAM" id="MobiDB-lite"/>
    </source>
</evidence>
<evidence type="ECO:0000313" key="3">
    <source>
        <dbReference type="EMBL" id="TQE93232.1"/>
    </source>
</evidence>
<feature type="transmembrane region" description="Helical" evidence="2">
    <location>
        <begin position="399"/>
        <end position="420"/>
    </location>
</feature>
<feature type="compositionally biased region" description="Low complexity" evidence="1">
    <location>
        <begin position="264"/>
        <end position="289"/>
    </location>
</feature>
<feature type="compositionally biased region" description="Polar residues" evidence="1">
    <location>
        <begin position="150"/>
        <end position="171"/>
    </location>
</feature>
<evidence type="ECO:0000313" key="4">
    <source>
        <dbReference type="Proteomes" id="UP000317371"/>
    </source>
</evidence>